<dbReference type="InterPro" id="IPR003099">
    <property type="entry name" value="Prephen_DH"/>
</dbReference>
<dbReference type="GO" id="GO:0070403">
    <property type="term" value="F:NAD+ binding"/>
    <property type="evidence" value="ECO:0007669"/>
    <property type="project" value="InterPro"/>
</dbReference>
<proteinExistence type="inferred from homology"/>
<dbReference type="InterPro" id="IPR050812">
    <property type="entry name" value="Preph/Arog_dehydrog"/>
</dbReference>
<dbReference type="Pfam" id="PF20463">
    <property type="entry name" value="PDH_C"/>
    <property type="match status" value="1"/>
</dbReference>
<protein>
    <submittedName>
        <fullName evidence="4">Arogenate dehydrogenase</fullName>
    </submittedName>
</protein>
<dbReference type="EMBL" id="MJGC01000083">
    <property type="protein sequence ID" value="OEJ73630.1"/>
    <property type="molecule type" value="Genomic_DNA"/>
</dbReference>
<dbReference type="GO" id="GO:0008977">
    <property type="term" value="F:prephenate dehydrogenase (NAD+) activity"/>
    <property type="evidence" value="ECO:0007669"/>
    <property type="project" value="InterPro"/>
</dbReference>
<dbReference type="Pfam" id="PF02153">
    <property type="entry name" value="PDH_N"/>
    <property type="match status" value="1"/>
</dbReference>
<accession>A0A1E5QG06</accession>
<dbReference type="PROSITE" id="PS51176">
    <property type="entry name" value="PDH_ADH"/>
    <property type="match status" value="1"/>
</dbReference>
<dbReference type="InterPro" id="IPR046826">
    <property type="entry name" value="PDH_N"/>
</dbReference>
<dbReference type="InterPro" id="IPR036291">
    <property type="entry name" value="NAD(P)-bd_dom_sf"/>
</dbReference>
<evidence type="ECO:0000256" key="2">
    <source>
        <dbReference type="ARBA" id="ARBA00023002"/>
    </source>
</evidence>
<reference evidence="4" key="1">
    <citation type="submission" date="2016-09" db="EMBL/GenBank/DDBJ databases">
        <title>Draft genome of thermotolerant cyanobacterium Desertifilum sp. strain IPPAS B-1220.</title>
        <authorList>
            <person name="Sinetova M.A."/>
            <person name="Bolakhan K."/>
            <person name="Zayadan B.K."/>
            <person name="Mironov K.S."/>
            <person name="Ustinova V."/>
            <person name="Kupriyanova E.V."/>
            <person name="Sidorov R.A."/>
            <person name="Skrypnik A.N."/>
            <person name="Gogoleva N.E."/>
            <person name="Gogolev Y.V."/>
            <person name="Los D.A."/>
        </authorList>
    </citation>
    <scope>NUCLEOTIDE SEQUENCE [LARGE SCALE GENOMIC DNA]</scope>
    <source>
        <strain evidence="4">IPPAS B-1220</strain>
    </source>
</reference>
<dbReference type="GO" id="GO:0004665">
    <property type="term" value="F:prephenate dehydrogenase (NADP+) activity"/>
    <property type="evidence" value="ECO:0007669"/>
    <property type="project" value="InterPro"/>
</dbReference>
<feature type="domain" description="Prephenate/arogenate dehydrogenase" evidence="3">
    <location>
        <begin position="1"/>
        <end position="279"/>
    </location>
</feature>
<dbReference type="SUPFAM" id="SSF48179">
    <property type="entry name" value="6-phosphogluconate dehydrogenase C-terminal domain-like"/>
    <property type="match status" value="1"/>
</dbReference>
<dbReference type="InterPro" id="IPR008927">
    <property type="entry name" value="6-PGluconate_DH-like_C_sf"/>
</dbReference>
<dbReference type="RefSeq" id="WP_069968746.1">
    <property type="nucleotide sequence ID" value="NZ_CM124774.1"/>
</dbReference>
<sequence length="279" mass="30156">MHIGIVGLGLIGGSLGLDLRSQGFRVLGVSQRSQTCDMAIARGVVDEASTDLNLMATADVVFICTPLAAIAPVVQQLIPHISPATILTDVGSVKLPIVESVTQLWPNFVGGHPMAGTADSGIEAAQSKLFVDRAYVLTPIATTPEASVKTVEQIARSLHSKVYHCHPEEHDRAVAWISHLPVMVSASLIAACHNESDDSIRRLAQHLASSGFRDTSRVGGGNPELGTLMARYNQQALLRSLHHYRASLDDFIHLIEQEDWQTLQTTLSATQQQRPKYCA</sequence>
<dbReference type="PANTHER" id="PTHR21363:SF0">
    <property type="entry name" value="PREPHENATE DEHYDROGENASE [NADP(+)]"/>
    <property type="match status" value="1"/>
</dbReference>
<organism evidence="4">
    <name type="scientific">Desertifilum tharense IPPAS B-1220</name>
    <dbReference type="NCBI Taxonomy" id="1781255"/>
    <lineage>
        <taxon>Bacteria</taxon>
        <taxon>Bacillati</taxon>
        <taxon>Cyanobacteriota</taxon>
        <taxon>Cyanophyceae</taxon>
        <taxon>Desertifilales</taxon>
        <taxon>Desertifilaceae</taxon>
        <taxon>Desertifilum</taxon>
    </lineage>
</organism>
<dbReference type="AlphaFoldDB" id="A0A1E5QG06"/>
<dbReference type="STRING" id="1781255.BH720_18700"/>
<comment type="caution">
    <text evidence="4">The sequence shown here is derived from an EMBL/GenBank/DDBJ whole genome shotgun (WGS) entry which is preliminary data.</text>
</comment>
<dbReference type="FunFam" id="3.40.50.720:FF:000208">
    <property type="entry name" value="Prephenate dehydrogenase"/>
    <property type="match status" value="1"/>
</dbReference>
<dbReference type="InterPro" id="IPR046825">
    <property type="entry name" value="PDH_C"/>
</dbReference>
<dbReference type="Gene3D" id="3.40.50.720">
    <property type="entry name" value="NAD(P)-binding Rossmann-like Domain"/>
    <property type="match status" value="1"/>
</dbReference>
<evidence type="ECO:0000256" key="1">
    <source>
        <dbReference type="ARBA" id="ARBA00007964"/>
    </source>
</evidence>
<comment type="similarity">
    <text evidence="1">Belongs to the prephenate/arogenate dehydrogenase family.</text>
</comment>
<keyword evidence="2" id="KW-0560">Oxidoreductase</keyword>
<dbReference type="OrthoDB" id="9802008at2"/>
<name>A0A1E5QG06_9CYAN</name>
<dbReference type="SUPFAM" id="SSF51735">
    <property type="entry name" value="NAD(P)-binding Rossmann-fold domains"/>
    <property type="match status" value="1"/>
</dbReference>
<evidence type="ECO:0000313" key="4">
    <source>
        <dbReference type="EMBL" id="OEJ73630.1"/>
    </source>
</evidence>
<evidence type="ECO:0000259" key="3">
    <source>
        <dbReference type="PROSITE" id="PS51176"/>
    </source>
</evidence>
<dbReference type="Gene3D" id="1.10.3660.10">
    <property type="entry name" value="6-phosphogluconate dehydrogenase C-terminal like domain"/>
    <property type="match status" value="1"/>
</dbReference>
<dbReference type="PANTHER" id="PTHR21363">
    <property type="entry name" value="PREPHENATE DEHYDROGENASE"/>
    <property type="match status" value="1"/>
</dbReference>
<gene>
    <name evidence="4" type="ORF">BH720_18700</name>
</gene>
<dbReference type="NCBIfam" id="NF005650">
    <property type="entry name" value="PRK07417.1"/>
    <property type="match status" value="1"/>
</dbReference>
<dbReference type="GO" id="GO:0006571">
    <property type="term" value="P:tyrosine biosynthetic process"/>
    <property type="evidence" value="ECO:0007669"/>
    <property type="project" value="InterPro"/>
</dbReference>